<evidence type="ECO:0000313" key="1">
    <source>
        <dbReference type="EMBL" id="KAI4314344.1"/>
    </source>
</evidence>
<sequence>MHNFTAKVSWSMQKAEVLSFIRAAVTSRASCYTPIATSNASNFVYLKNREIDTLIKSGNLNNAVTVFNNMSLRDVVTYNLLISGHRRFGLSEQALHLYSEMRLKGIRESASTFSSIIGICSDAGFHRGGVQLHCRVVKLGFSLNVFLGGALIDLYMHMGHPEMALKLFDELPERNLAIWNVILRGLSELGQLEELLRFQSQMESEGVKPNGLTFCYLLRGFSNERSLYEGKKLQSRIVKLGMGESNIYVANALVDFYSACGCMVSARKSFEVIPIEDVISWNSLISVYTDNNMLSDALELFTTMQLWEQRPSIRSLVSFLKLSSRIQNITLGKQIHCCVLKLGFDKVSVHVQSALINMYGKSSEIESSIAVFECLPENTLECCNSLMTSLSHCAAFEDVVELLYLMLDEGIRPDGVTFSTSLKALSVSASASFTNFSLLHCFALKSGFEADIAVSCSLIDAYSKCGHVELSRQIFEGLHSPNAVCFTSMINGYARNGMGREVLETLQAMIEKGLKSDKVTFLCALTGCNHAGLVEEGKVIFESMKSLHGVHPDRQHFSCMVDLLCRAGLLKEAEELLLQATGKGDCNMWSSLMRSCRIHKDEVVGRRVAEIVMELEPDDPTLWLQVSNFYSEIGEFDTAMHIREVALARKMRRVIGHSLVEIKC</sequence>
<accession>A0ACB9LU39</accession>
<evidence type="ECO:0000313" key="2">
    <source>
        <dbReference type="Proteomes" id="UP000828941"/>
    </source>
</evidence>
<name>A0ACB9LU39_BAUVA</name>
<protein>
    <submittedName>
        <fullName evidence="1">Uncharacterized protein</fullName>
    </submittedName>
</protein>
<dbReference type="Proteomes" id="UP000828941">
    <property type="component" value="Chromosome 11"/>
</dbReference>
<gene>
    <name evidence="1" type="ORF">L6164_027261</name>
</gene>
<comment type="caution">
    <text evidence="1">The sequence shown here is derived from an EMBL/GenBank/DDBJ whole genome shotgun (WGS) entry which is preliminary data.</text>
</comment>
<proteinExistence type="predicted"/>
<organism evidence="1 2">
    <name type="scientific">Bauhinia variegata</name>
    <name type="common">Purple orchid tree</name>
    <name type="synonym">Phanera variegata</name>
    <dbReference type="NCBI Taxonomy" id="167791"/>
    <lineage>
        <taxon>Eukaryota</taxon>
        <taxon>Viridiplantae</taxon>
        <taxon>Streptophyta</taxon>
        <taxon>Embryophyta</taxon>
        <taxon>Tracheophyta</taxon>
        <taxon>Spermatophyta</taxon>
        <taxon>Magnoliopsida</taxon>
        <taxon>eudicotyledons</taxon>
        <taxon>Gunneridae</taxon>
        <taxon>Pentapetalae</taxon>
        <taxon>rosids</taxon>
        <taxon>fabids</taxon>
        <taxon>Fabales</taxon>
        <taxon>Fabaceae</taxon>
        <taxon>Cercidoideae</taxon>
        <taxon>Cercideae</taxon>
        <taxon>Bauhiniinae</taxon>
        <taxon>Bauhinia</taxon>
    </lineage>
</organism>
<keyword evidence="2" id="KW-1185">Reference proteome</keyword>
<reference evidence="1 2" key="1">
    <citation type="journal article" date="2022" name="DNA Res.">
        <title>Chromosomal-level genome assembly of the orchid tree Bauhinia variegata (Leguminosae; Cercidoideae) supports the allotetraploid origin hypothesis of Bauhinia.</title>
        <authorList>
            <person name="Zhong Y."/>
            <person name="Chen Y."/>
            <person name="Zheng D."/>
            <person name="Pang J."/>
            <person name="Liu Y."/>
            <person name="Luo S."/>
            <person name="Meng S."/>
            <person name="Qian L."/>
            <person name="Wei D."/>
            <person name="Dai S."/>
            <person name="Zhou R."/>
        </authorList>
    </citation>
    <scope>NUCLEOTIDE SEQUENCE [LARGE SCALE GENOMIC DNA]</scope>
    <source>
        <strain evidence="1">BV-YZ2020</strain>
    </source>
</reference>
<dbReference type="EMBL" id="CM039436">
    <property type="protein sequence ID" value="KAI4314344.1"/>
    <property type="molecule type" value="Genomic_DNA"/>
</dbReference>